<gene>
    <name evidence="2" type="ORF">D7M11_23225</name>
</gene>
<proteinExistence type="predicted"/>
<dbReference type="EMBL" id="RBAH01000019">
    <property type="protein sequence ID" value="RKN78222.1"/>
    <property type="molecule type" value="Genomic_DNA"/>
</dbReference>
<keyword evidence="3" id="KW-1185">Reference proteome</keyword>
<feature type="transmembrane region" description="Helical" evidence="1">
    <location>
        <begin position="92"/>
        <end position="110"/>
    </location>
</feature>
<dbReference type="RefSeq" id="WP_120749658.1">
    <property type="nucleotide sequence ID" value="NZ_RBAH01000019.1"/>
</dbReference>
<feature type="transmembrane region" description="Helical" evidence="1">
    <location>
        <begin position="34"/>
        <end position="56"/>
    </location>
</feature>
<evidence type="ECO:0000256" key="1">
    <source>
        <dbReference type="SAM" id="Phobius"/>
    </source>
</evidence>
<organism evidence="2 3">
    <name type="scientific">Paenibacillus ginsengarvi</name>
    <dbReference type="NCBI Taxonomy" id="400777"/>
    <lineage>
        <taxon>Bacteria</taxon>
        <taxon>Bacillati</taxon>
        <taxon>Bacillota</taxon>
        <taxon>Bacilli</taxon>
        <taxon>Bacillales</taxon>
        <taxon>Paenibacillaceae</taxon>
        <taxon>Paenibacillus</taxon>
    </lineage>
</organism>
<comment type="caution">
    <text evidence="2">The sequence shown here is derived from an EMBL/GenBank/DDBJ whole genome shotgun (WGS) entry which is preliminary data.</text>
</comment>
<protein>
    <submittedName>
        <fullName evidence="2">DUF2568 domain-containing protein</fullName>
    </submittedName>
</protein>
<keyword evidence="1" id="KW-0472">Membrane</keyword>
<dbReference type="InterPro" id="IPR021214">
    <property type="entry name" value="DUF2568"/>
</dbReference>
<dbReference type="OrthoDB" id="4557830at2"/>
<dbReference type="AlphaFoldDB" id="A0A3B0BYV4"/>
<evidence type="ECO:0000313" key="2">
    <source>
        <dbReference type="EMBL" id="RKN78222.1"/>
    </source>
</evidence>
<keyword evidence="1" id="KW-0812">Transmembrane</keyword>
<evidence type="ECO:0000313" key="3">
    <source>
        <dbReference type="Proteomes" id="UP000282311"/>
    </source>
</evidence>
<feature type="transmembrane region" description="Helical" evidence="1">
    <location>
        <begin position="68"/>
        <end position="86"/>
    </location>
</feature>
<sequence>MIVVQGFILGIFFLLELGALACLGYWGFQTGQGWIVKIALGIGAPLLAAVLWGTFVAPKASIPVSVPVRIMLQLLVFGTAAAALYASGHPKLAAAFIVIVLVVLTLNYTMKL</sequence>
<name>A0A3B0BYV4_9BACL</name>
<keyword evidence="1" id="KW-1133">Transmembrane helix</keyword>
<accession>A0A3B0BYV4</accession>
<reference evidence="2 3" key="1">
    <citation type="journal article" date="2007" name="Int. J. Syst. Evol. Microbiol.">
        <title>Paenibacillus ginsengarvi sp. nov., isolated from soil from ginseng cultivation.</title>
        <authorList>
            <person name="Yoon M.H."/>
            <person name="Ten L.N."/>
            <person name="Im W.T."/>
        </authorList>
    </citation>
    <scope>NUCLEOTIDE SEQUENCE [LARGE SCALE GENOMIC DNA]</scope>
    <source>
        <strain evidence="2 3">KCTC 13059</strain>
    </source>
</reference>
<feature type="transmembrane region" description="Helical" evidence="1">
    <location>
        <begin position="7"/>
        <end position="28"/>
    </location>
</feature>
<dbReference type="Proteomes" id="UP000282311">
    <property type="component" value="Unassembled WGS sequence"/>
</dbReference>
<dbReference type="Pfam" id="PF10823">
    <property type="entry name" value="DUF2568"/>
    <property type="match status" value="1"/>
</dbReference>